<keyword evidence="4" id="KW-0496">Mitochondrion</keyword>
<accession>A0A1Y2CRF9</accession>
<dbReference type="GO" id="GO:0000423">
    <property type="term" value="P:mitophagy"/>
    <property type="evidence" value="ECO:0007669"/>
    <property type="project" value="UniProtKB-ARBA"/>
</dbReference>
<dbReference type="InterPro" id="IPR001107">
    <property type="entry name" value="Band_7"/>
</dbReference>
<evidence type="ECO:0000256" key="2">
    <source>
        <dbReference type="ARBA" id="ARBA00009658"/>
    </source>
</evidence>
<gene>
    <name evidence="8" type="ORF">BCR33DRAFT_713899</name>
</gene>
<proteinExistence type="inferred from homology"/>
<comment type="caution">
    <text evidence="8">The sequence shown here is derived from an EMBL/GenBank/DDBJ whole genome shotgun (WGS) entry which is preliminary data.</text>
</comment>
<comment type="subcellular location">
    <subcellularLocation>
        <location evidence="1 6">Mitochondrion inner membrane</location>
    </subcellularLocation>
</comment>
<evidence type="ECO:0000313" key="9">
    <source>
        <dbReference type="Proteomes" id="UP000193642"/>
    </source>
</evidence>
<name>A0A1Y2CRF9_9FUNG</name>
<evidence type="ECO:0000259" key="7">
    <source>
        <dbReference type="SMART" id="SM00244"/>
    </source>
</evidence>
<dbReference type="EMBL" id="MCGO01000009">
    <property type="protein sequence ID" value="ORY49582.1"/>
    <property type="molecule type" value="Genomic_DNA"/>
</dbReference>
<dbReference type="PRINTS" id="PR00679">
    <property type="entry name" value="PROHIBITIN"/>
</dbReference>
<keyword evidence="9" id="KW-1185">Reference proteome</keyword>
<evidence type="ECO:0000256" key="3">
    <source>
        <dbReference type="ARBA" id="ARBA00022792"/>
    </source>
</evidence>
<dbReference type="InterPro" id="IPR000163">
    <property type="entry name" value="Prohibitin"/>
</dbReference>
<keyword evidence="5" id="KW-0472">Membrane</keyword>
<dbReference type="Proteomes" id="UP000193642">
    <property type="component" value="Unassembled WGS sequence"/>
</dbReference>
<evidence type="ECO:0000256" key="5">
    <source>
        <dbReference type="ARBA" id="ARBA00023136"/>
    </source>
</evidence>
<comment type="similarity">
    <text evidence="2 6">Belongs to the prohibitin family.</text>
</comment>
<dbReference type="AlphaFoldDB" id="A0A1Y2CRF9"/>
<protein>
    <recommendedName>
        <fullName evidence="6">Prohibitin</fullName>
    </recommendedName>
</protein>
<dbReference type="OrthoDB" id="275637at2759"/>
<dbReference type="Pfam" id="PF01145">
    <property type="entry name" value="Band_7"/>
    <property type="match status" value="1"/>
</dbReference>
<dbReference type="Gene3D" id="3.30.479.30">
    <property type="entry name" value="Band 7 domain"/>
    <property type="match status" value="1"/>
</dbReference>
<organism evidence="8 9">
    <name type="scientific">Rhizoclosmatium globosum</name>
    <dbReference type="NCBI Taxonomy" id="329046"/>
    <lineage>
        <taxon>Eukaryota</taxon>
        <taxon>Fungi</taxon>
        <taxon>Fungi incertae sedis</taxon>
        <taxon>Chytridiomycota</taxon>
        <taxon>Chytridiomycota incertae sedis</taxon>
        <taxon>Chytridiomycetes</taxon>
        <taxon>Chytridiales</taxon>
        <taxon>Chytriomycetaceae</taxon>
        <taxon>Rhizoclosmatium</taxon>
    </lineage>
</organism>
<sequence length="315" mass="33947">MSRFNKSSGGQNIPKMLMDAFKSSGGSSSGSGGRGSSSGGAGGFLASGGALVGLGLLAVGFNQSLFNVDGGHRAVMYSRISGVKSQVYSEGTHIMIPWIETPVVYDVRAKPRNIASLTGTKDLQMVDITLRVLSRPAIDRLPEIYKTLGTDFDERVLPSIANEVLKSVVAQFNASQLITQREKVSKLVREQLVKRAAFFNLILDDVSLTHVAFSPEFTAAVEAKQIAQQEAQRATFIVDRATQEKQSIIVKAQGEAKSAELIGEAIRNKPGFIDLRKIEAATQIAQTIANSKNRVYVDSNALMLNVNNMLGEKKA</sequence>
<dbReference type="SUPFAM" id="SSF117892">
    <property type="entry name" value="Band 7/SPFH domain"/>
    <property type="match status" value="1"/>
</dbReference>
<keyword evidence="3 6" id="KW-0999">Mitochondrion inner membrane</keyword>
<evidence type="ECO:0000313" key="8">
    <source>
        <dbReference type="EMBL" id="ORY49582.1"/>
    </source>
</evidence>
<feature type="domain" description="Band 7" evidence="7">
    <location>
        <begin position="64"/>
        <end position="225"/>
    </location>
</feature>
<dbReference type="PANTHER" id="PTHR23222">
    <property type="entry name" value="PROHIBITIN"/>
    <property type="match status" value="1"/>
</dbReference>
<evidence type="ECO:0000256" key="1">
    <source>
        <dbReference type="ARBA" id="ARBA00004273"/>
    </source>
</evidence>
<evidence type="ECO:0000256" key="4">
    <source>
        <dbReference type="ARBA" id="ARBA00023128"/>
    </source>
</evidence>
<dbReference type="SMART" id="SM00244">
    <property type="entry name" value="PHB"/>
    <property type="match status" value="1"/>
</dbReference>
<dbReference type="STRING" id="329046.A0A1Y2CRF9"/>
<dbReference type="GO" id="GO:0007005">
    <property type="term" value="P:mitochondrion organization"/>
    <property type="evidence" value="ECO:0007669"/>
    <property type="project" value="TreeGrafter"/>
</dbReference>
<reference evidence="8 9" key="1">
    <citation type="submission" date="2016-07" db="EMBL/GenBank/DDBJ databases">
        <title>Pervasive Adenine N6-methylation of Active Genes in Fungi.</title>
        <authorList>
            <consortium name="DOE Joint Genome Institute"/>
            <person name="Mondo S.J."/>
            <person name="Dannebaum R.O."/>
            <person name="Kuo R.C."/>
            <person name="Labutti K."/>
            <person name="Haridas S."/>
            <person name="Kuo A."/>
            <person name="Salamov A."/>
            <person name="Ahrendt S.R."/>
            <person name="Lipzen A."/>
            <person name="Sullivan W."/>
            <person name="Andreopoulos W.B."/>
            <person name="Clum A."/>
            <person name="Lindquist E."/>
            <person name="Daum C."/>
            <person name="Ramamoorthy G.K."/>
            <person name="Gryganskyi A."/>
            <person name="Culley D."/>
            <person name="Magnuson J.K."/>
            <person name="James T.Y."/>
            <person name="O'Malley M.A."/>
            <person name="Stajich J.E."/>
            <person name="Spatafora J.W."/>
            <person name="Visel A."/>
            <person name="Grigoriev I.V."/>
        </authorList>
    </citation>
    <scope>NUCLEOTIDE SEQUENCE [LARGE SCALE GENOMIC DNA]</scope>
    <source>
        <strain evidence="8 9">JEL800</strain>
    </source>
</reference>
<dbReference type="FunFam" id="3.30.479.30:FF:000001">
    <property type="entry name" value="Prohibitin 2"/>
    <property type="match status" value="1"/>
</dbReference>
<dbReference type="CDD" id="cd03401">
    <property type="entry name" value="SPFH_prohibitin"/>
    <property type="match status" value="1"/>
</dbReference>
<evidence type="ECO:0000256" key="6">
    <source>
        <dbReference type="RuleBase" id="RU366048"/>
    </source>
</evidence>
<dbReference type="GO" id="GO:0005743">
    <property type="term" value="C:mitochondrial inner membrane"/>
    <property type="evidence" value="ECO:0007669"/>
    <property type="project" value="UniProtKB-SubCell"/>
</dbReference>
<dbReference type="InterPro" id="IPR036013">
    <property type="entry name" value="Band_7/SPFH_dom_sf"/>
</dbReference>
<dbReference type="PANTHER" id="PTHR23222:SF1">
    <property type="entry name" value="PROHIBITIN-2"/>
    <property type="match status" value="1"/>
</dbReference>